<keyword evidence="2" id="KW-0963">Cytoplasm</keyword>
<protein>
    <recommendedName>
        <fullName evidence="4">JmjC domain-containing protein</fullName>
    </recommendedName>
</protein>
<dbReference type="PROSITE" id="PS51184">
    <property type="entry name" value="JMJC"/>
    <property type="match status" value="1"/>
</dbReference>
<evidence type="ECO:0000313" key="5">
    <source>
        <dbReference type="EMBL" id="KAL0819769.1"/>
    </source>
</evidence>
<comment type="caution">
    <text evidence="5">The sequence shown here is derived from an EMBL/GenBank/DDBJ whole genome shotgun (WGS) entry which is preliminary data.</text>
</comment>
<dbReference type="InterPro" id="IPR041667">
    <property type="entry name" value="Cupin_8"/>
</dbReference>
<dbReference type="SUPFAM" id="SSF51197">
    <property type="entry name" value="Clavaminate synthase-like"/>
    <property type="match status" value="1"/>
</dbReference>
<evidence type="ECO:0000313" key="6">
    <source>
        <dbReference type="Proteomes" id="UP001549921"/>
    </source>
</evidence>
<evidence type="ECO:0000256" key="2">
    <source>
        <dbReference type="ARBA" id="ARBA00022490"/>
    </source>
</evidence>
<dbReference type="PANTHER" id="PTHR12461:SF43">
    <property type="entry name" value="HSPB1-ASSOCIATED PROTEIN 1"/>
    <property type="match status" value="1"/>
</dbReference>
<dbReference type="Gene3D" id="2.60.120.650">
    <property type="entry name" value="Cupin"/>
    <property type="match status" value="1"/>
</dbReference>
<dbReference type="GO" id="GO:0005737">
    <property type="term" value="C:cytoplasm"/>
    <property type="evidence" value="ECO:0007669"/>
    <property type="project" value="UniProtKB-SubCell"/>
</dbReference>
<dbReference type="InterPro" id="IPR003347">
    <property type="entry name" value="JmjC_dom"/>
</dbReference>
<reference evidence="5 6" key="1">
    <citation type="submission" date="2024-06" db="EMBL/GenBank/DDBJ databases">
        <title>A chromosome-level genome assembly of beet webworm, Loxostege sticticalis.</title>
        <authorList>
            <person name="Zhang Y."/>
        </authorList>
    </citation>
    <scope>NUCLEOTIDE SEQUENCE [LARGE SCALE GENOMIC DNA]</scope>
    <source>
        <strain evidence="5">AQ028</strain>
        <tissue evidence="5">Male pupae</tissue>
    </source>
</reference>
<dbReference type="Pfam" id="PF13621">
    <property type="entry name" value="Cupin_8"/>
    <property type="match status" value="1"/>
</dbReference>
<gene>
    <name evidence="5" type="ORF">ABMA28_007810</name>
</gene>
<dbReference type="SMART" id="SM00558">
    <property type="entry name" value="JmjC"/>
    <property type="match status" value="1"/>
</dbReference>
<evidence type="ECO:0000256" key="1">
    <source>
        <dbReference type="ARBA" id="ARBA00004496"/>
    </source>
</evidence>
<dbReference type="Proteomes" id="UP001549921">
    <property type="component" value="Unassembled WGS sequence"/>
</dbReference>
<comment type="function">
    <text evidence="3">May play a role in cellular stress response.</text>
</comment>
<evidence type="ECO:0000256" key="3">
    <source>
        <dbReference type="ARBA" id="ARBA00037342"/>
    </source>
</evidence>
<feature type="domain" description="JmjC" evidence="4">
    <location>
        <begin position="87"/>
        <end position="251"/>
    </location>
</feature>
<name>A0ABD0SIW5_LOXSC</name>
<dbReference type="PANTHER" id="PTHR12461">
    <property type="entry name" value="HYPOXIA-INDUCIBLE FACTOR 1 ALPHA INHIBITOR-RELATED"/>
    <property type="match status" value="1"/>
</dbReference>
<sequence length="410" mass="46630">MSTQLSGEVLRSLTAKSNVPLVFRGFVKNWPVCDWNSEKWCSVFGDKEIPFRCLKRDLVSDEPCWERKCSLKSMTFKTFIESLDSSDEWMYFDYKYLHQWFGADTELSKAVSWKDFGYPDKGAPETTLWVGSEGAHTPAHQDTYGFNIVAQIHGTKRWILFPPETGGLKPTRVPYEESSVYSELNFYCPNNLDVFNGITGGRMVELSAGDALLVPRGWWHYVQNTDRLNITLNIWLPHDRDGTTRVSEALIKIFVAQICKDLPQETAKLLVNPNEDDIADTPLAVLFLQLETVANMYLDNRRKSRRVKRQKTCDDDASAPVLEEYDLRTLLENEVNNLEIVPNISSDDLVSLVRQNLKEYAKSNGSLDDDEVDGSTASLCLTKAVIDAFSQGNVIELVKQNLLTRLSHSY</sequence>
<evidence type="ECO:0000259" key="4">
    <source>
        <dbReference type="PROSITE" id="PS51184"/>
    </source>
</evidence>
<dbReference type="EMBL" id="JBEDNZ010000020">
    <property type="protein sequence ID" value="KAL0819769.1"/>
    <property type="molecule type" value="Genomic_DNA"/>
</dbReference>
<comment type="subcellular location">
    <subcellularLocation>
        <location evidence="1">Cytoplasm</location>
    </subcellularLocation>
</comment>
<organism evidence="5 6">
    <name type="scientific">Loxostege sticticalis</name>
    <name type="common">Beet webworm moth</name>
    <dbReference type="NCBI Taxonomy" id="481309"/>
    <lineage>
        <taxon>Eukaryota</taxon>
        <taxon>Metazoa</taxon>
        <taxon>Ecdysozoa</taxon>
        <taxon>Arthropoda</taxon>
        <taxon>Hexapoda</taxon>
        <taxon>Insecta</taxon>
        <taxon>Pterygota</taxon>
        <taxon>Neoptera</taxon>
        <taxon>Endopterygota</taxon>
        <taxon>Lepidoptera</taxon>
        <taxon>Glossata</taxon>
        <taxon>Ditrysia</taxon>
        <taxon>Pyraloidea</taxon>
        <taxon>Crambidae</taxon>
        <taxon>Pyraustinae</taxon>
        <taxon>Loxostege</taxon>
    </lineage>
</organism>
<proteinExistence type="predicted"/>
<dbReference type="AlphaFoldDB" id="A0ABD0SIW5"/>
<accession>A0ABD0SIW5</accession>